<evidence type="ECO:0000313" key="2">
    <source>
        <dbReference type="Proteomes" id="UP000838756"/>
    </source>
</evidence>
<name>A0A8S4R3R9_9NEOP</name>
<organism evidence="1 2">
    <name type="scientific">Pararge aegeria aegeria</name>
    <dbReference type="NCBI Taxonomy" id="348720"/>
    <lineage>
        <taxon>Eukaryota</taxon>
        <taxon>Metazoa</taxon>
        <taxon>Ecdysozoa</taxon>
        <taxon>Arthropoda</taxon>
        <taxon>Hexapoda</taxon>
        <taxon>Insecta</taxon>
        <taxon>Pterygota</taxon>
        <taxon>Neoptera</taxon>
        <taxon>Endopterygota</taxon>
        <taxon>Lepidoptera</taxon>
        <taxon>Glossata</taxon>
        <taxon>Ditrysia</taxon>
        <taxon>Papilionoidea</taxon>
        <taxon>Nymphalidae</taxon>
        <taxon>Satyrinae</taxon>
        <taxon>Satyrini</taxon>
        <taxon>Parargina</taxon>
        <taxon>Pararge</taxon>
    </lineage>
</organism>
<dbReference type="OrthoDB" id="409048at2759"/>
<protein>
    <submittedName>
        <fullName evidence="1">Jg27240 protein</fullName>
    </submittedName>
</protein>
<gene>
    <name evidence="1" type="primary">jg27240</name>
    <name evidence="1" type="ORF">PAEG_LOCUS8404</name>
</gene>
<proteinExistence type="predicted"/>
<evidence type="ECO:0000313" key="1">
    <source>
        <dbReference type="EMBL" id="CAH2228607.1"/>
    </source>
</evidence>
<dbReference type="AlphaFoldDB" id="A0A8S4R3R9"/>
<comment type="caution">
    <text evidence="1">The sequence shown here is derived from an EMBL/GenBank/DDBJ whole genome shotgun (WGS) entry which is preliminary data.</text>
</comment>
<accession>A0A8S4R3R9</accession>
<keyword evidence="2" id="KW-1185">Reference proteome</keyword>
<reference evidence="1" key="1">
    <citation type="submission" date="2022-03" db="EMBL/GenBank/DDBJ databases">
        <authorList>
            <person name="Lindestad O."/>
        </authorList>
    </citation>
    <scope>NUCLEOTIDE SEQUENCE</scope>
</reference>
<sequence length="101" mass="11780">MESYPGTGNDPTMKPKGFNLPRNLWCRLNRLKRKGMDAATNYLLHKLGWKPSATWARGEEDQMMEHIIQRCLIVSYQGLPNELFYLPARTVTWLENLDIDL</sequence>
<dbReference type="EMBL" id="CAKXAJ010024361">
    <property type="protein sequence ID" value="CAH2228607.1"/>
    <property type="molecule type" value="Genomic_DNA"/>
</dbReference>
<dbReference type="Proteomes" id="UP000838756">
    <property type="component" value="Unassembled WGS sequence"/>
</dbReference>